<keyword evidence="7" id="KW-0378">Hydrolase</keyword>
<name>A0AAD8ITJ2_9APIA</name>
<evidence type="ECO:0000256" key="7">
    <source>
        <dbReference type="ARBA" id="ARBA00022801"/>
    </source>
</evidence>
<proteinExistence type="inferred from homology"/>
<evidence type="ECO:0000256" key="9">
    <source>
        <dbReference type="ARBA" id="ARBA00022853"/>
    </source>
</evidence>
<gene>
    <name evidence="16" type="ORF">POM88_010895</name>
</gene>
<evidence type="ECO:0000256" key="8">
    <source>
        <dbReference type="ARBA" id="ARBA00022840"/>
    </source>
</evidence>
<dbReference type="GO" id="GO:0016887">
    <property type="term" value="F:ATP hydrolysis activity"/>
    <property type="evidence" value="ECO:0007669"/>
    <property type="project" value="InterPro"/>
</dbReference>
<keyword evidence="8" id="KW-0067">ATP-binding</keyword>
<dbReference type="InterPro" id="IPR041006">
    <property type="entry name" value="Morc_S5"/>
</dbReference>
<keyword evidence="17" id="KW-1185">Reference proteome</keyword>
<protein>
    <submittedName>
        <fullName evidence="16">Protein MICRORCHIDIA like</fullName>
    </submittedName>
</protein>
<dbReference type="InterPro" id="IPR036890">
    <property type="entry name" value="HATPase_C_sf"/>
</dbReference>
<dbReference type="FunFam" id="3.30.565.10:FF:000075">
    <property type="entry name" value="MORC family CW-type zinc finger protein 4"/>
    <property type="match status" value="1"/>
</dbReference>
<evidence type="ECO:0000256" key="10">
    <source>
        <dbReference type="ARBA" id="ARBA00023054"/>
    </source>
</evidence>
<comment type="subcellular location">
    <subcellularLocation>
        <location evidence="1">Nucleus</location>
    </subcellularLocation>
</comment>
<dbReference type="SUPFAM" id="SSF55874">
    <property type="entry name" value="ATPase domain of HSP90 chaperone/DNA topoisomerase II/histidine kinase"/>
    <property type="match status" value="1"/>
</dbReference>
<dbReference type="InterPro" id="IPR045261">
    <property type="entry name" value="MORC_ATPase"/>
</dbReference>
<keyword evidence="12" id="KW-0234">DNA repair</keyword>
<keyword evidence="6" id="KW-0227">DNA damage</keyword>
<dbReference type="Pfam" id="PF13589">
    <property type="entry name" value="HATPase_c_3"/>
    <property type="match status" value="1"/>
</dbReference>
<dbReference type="GO" id="GO:0006325">
    <property type="term" value="P:chromatin organization"/>
    <property type="evidence" value="ECO:0007669"/>
    <property type="project" value="UniProtKB-KW"/>
</dbReference>
<organism evidence="16 17">
    <name type="scientific">Heracleum sosnowskyi</name>
    <dbReference type="NCBI Taxonomy" id="360622"/>
    <lineage>
        <taxon>Eukaryota</taxon>
        <taxon>Viridiplantae</taxon>
        <taxon>Streptophyta</taxon>
        <taxon>Embryophyta</taxon>
        <taxon>Tracheophyta</taxon>
        <taxon>Spermatophyta</taxon>
        <taxon>Magnoliopsida</taxon>
        <taxon>eudicotyledons</taxon>
        <taxon>Gunneridae</taxon>
        <taxon>Pentapetalae</taxon>
        <taxon>asterids</taxon>
        <taxon>campanulids</taxon>
        <taxon>Apiales</taxon>
        <taxon>Apiaceae</taxon>
        <taxon>Apioideae</taxon>
        <taxon>apioid superclade</taxon>
        <taxon>Tordylieae</taxon>
        <taxon>Tordyliinae</taxon>
        <taxon>Heracleum</taxon>
    </lineage>
</organism>
<evidence type="ECO:0000256" key="6">
    <source>
        <dbReference type="ARBA" id="ARBA00022763"/>
    </source>
</evidence>
<dbReference type="GO" id="GO:0005524">
    <property type="term" value="F:ATP binding"/>
    <property type="evidence" value="ECO:0007669"/>
    <property type="project" value="UniProtKB-KW"/>
</dbReference>
<reference evidence="16" key="1">
    <citation type="submission" date="2023-02" db="EMBL/GenBank/DDBJ databases">
        <title>Genome of toxic invasive species Heracleum sosnowskyi carries increased number of genes despite the absence of recent whole-genome duplications.</title>
        <authorList>
            <person name="Schelkunov M."/>
            <person name="Shtratnikova V."/>
            <person name="Makarenko M."/>
            <person name="Klepikova A."/>
            <person name="Omelchenko D."/>
            <person name="Novikova G."/>
            <person name="Obukhova E."/>
            <person name="Bogdanov V."/>
            <person name="Penin A."/>
            <person name="Logacheva M."/>
        </authorList>
    </citation>
    <scope>NUCLEOTIDE SEQUENCE</scope>
    <source>
        <strain evidence="16">Hsosn_3</strain>
        <tissue evidence="16">Leaf</tissue>
    </source>
</reference>
<keyword evidence="3" id="KW-0540">Nuclease</keyword>
<evidence type="ECO:0000256" key="11">
    <source>
        <dbReference type="ARBA" id="ARBA00023158"/>
    </source>
</evidence>
<dbReference type="GO" id="GO:0006281">
    <property type="term" value="P:DNA repair"/>
    <property type="evidence" value="ECO:0007669"/>
    <property type="project" value="UniProtKB-KW"/>
</dbReference>
<sequence length="735" mass="83816">MEANKNKPLKHETKDTIEISDYSDSNLSDADDFNPEIILPLGFLDPLSPEERALMNKQVSASFQSISSVANNVSESVDEPVIVPVNKFKQFWNSGQYEACDVSHVEKETCVMDRARLHPRFLHSNATSHKWALGAFAELLDNALDEVCNGASYVHVDVIESKKDDSKMLLVEDNGGGMSPDMLRQCMSLGYSLKSNQENTIGQYGNGFKTSTMRLGADVIVFSRCRGKDGGSPTQSVGMLSLTFLKRTSKNEIVVPIIDYKKGGDCWNMIVRTSPDDWRRNLDTLLMWSPYASEEELFKEFDLIKDQGTRVVIYNLWEDDLGGLELDFDTDRHDIQIKGANRDERKIEMARNYPNSRHFLTYSHSLRSYAAILYLRIPPCFRIILRGRDVDHHNIVNDMMYKQEHIYRPARVADLVKGQSQAFANVIIGFVKDAKFHIDVQGFCVYHKNRLIKPFWRVWNAAGSGGRGIIGILEADFVNPAHDKQGFEQTNVLFRLEKRLCEIQKKYWSENCHQIGYANGKSYAKQKVQPLNKPASESGNVDNHVQPAAKIVKRVYNELAAGDDSQKTPEPLPKRRDYKQPPVSQAASSKIYHTRDHSNAAEVSQAATTKINHAQDHSNATEEIENLKKENVELREKLKKIEGVTVSNLMCELQYEKDRNAAIQTHLKNAQQKIQESDKEQETLIDIFSEERSRRDKEEDDLRMRLKDASQTIEDLAKKLKQQENRHAVSCKIER</sequence>
<evidence type="ECO:0000256" key="13">
    <source>
        <dbReference type="ARBA" id="ARBA00023242"/>
    </source>
</evidence>
<reference evidence="16" key="2">
    <citation type="submission" date="2023-05" db="EMBL/GenBank/DDBJ databases">
        <authorList>
            <person name="Schelkunov M.I."/>
        </authorList>
    </citation>
    <scope>NUCLEOTIDE SEQUENCE</scope>
    <source>
        <strain evidence="16">Hsosn_3</strain>
        <tissue evidence="16">Leaf</tissue>
    </source>
</reference>
<evidence type="ECO:0000313" key="16">
    <source>
        <dbReference type="EMBL" id="KAK1391839.1"/>
    </source>
</evidence>
<dbReference type="Proteomes" id="UP001237642">
    <property type="component" value="Unassembled WGS sequence"/>
</dbReference>
<keyword evidence="10" id="KW-0175">Coiled coil</keyword>
<dbReference type="Pfam" id="PF17942">
    <property type="entry name" value="Morc6_S5"/>
    <property type="match status" value="1"/>
</dbReference>
<evidence type="ECO:0000256" key="2">
    <source>
        <dbReference type="ARBA" id="ARBA00007845"/>
    </source>
</evidence>
<dbReference type="GO" id="GO:0031047">
    <property type="term" value="P:regulatory ncRNA-mediated gene silencing"/>
    <property type="evidence" value="ECO:0007669"/>
    <property type="project" value="UniProtKB-KW"/>
</dbReference>
<evidence type="ECO:0000256" key="3">
    <source>
        <dbReference type="ARBA" id="ARBA00022722"/>
    </source>
</evidence>
<keyword evidence="9" id="KW-0156">Chromatin regulator</keyword>
<keyword evidence="4" id="KW-0547">Nucleotide-binding</keyword>
<feature type="compositionally biased region" description="Polar residues" evidence="14">
    <location>
        <begin position="601"/>
        <end position="612"/>
    </location>
</feature>
<dbReference type="Gene3D" id="3.30.565.10">
    <property type="entry name" value="Histidine kinase-like ATPase, C-terminal domain"/>
    <property type="match status" value="1"/>
</dbReference>
<dbReference type="GO" id="GO:0005634">
    <property type="term" value="C:nucleus"/>
    <property type="evidence" value="ECO:0007669"/>
    <property type="project" value="UniProtKB-SubCell"/>
</dbReference>
<feature type="compositionally biased region" description="Basic and acidic residues" evidence="14">
    <location>
        <begin position="613"/>
        <end position="625"/>
    </location>
</feature>
<accession>A0AAD8ITJ2</accession>
<evidence type="ECO:0000256" key="4">
    <source>
        <dbReference type="ARBA" id="ARBA00022741"/>
    </source>
</evidence>
<comment type="caution">
    <text evidence="16">The sequence shown here is derived from an EMBL/GenBank/DDBJ whole genome shotgun (WGS) entry which is preliminary data.</text>
</comment>
<comment type="similarity">
    <text evidence="2">Belongs to the MORC ATPase protein family.</text>
</comment>
<feature type="domain" description="Morc S5" evidence="15">
    <location>
        <begin position="364"/>
        <end position="508"/>
    </location>
</feature>
<evidence type="ECO:0000256" key="12">
    <source>
        <dbReference type="ARBA" id="ARBA00023204"/>
    </source>
</evidence>
<evidence type="ECO:0000259" key="15">
    <source>
        <dbReference type="Pfam" id="PF17942"/>
    </source>
</evidence>
<dbReference type="PANTHER" id="PTHR23336">
    <property type="entry name" value="ZINC FINGER CW-TYPE COILED-COIL DOMAIN PROTEIN 3"/>
    <property type="match status" value="1"/>
</dbReference>
<evidence type="ECO:0000313" key="17">
    <source>
        <dbReference type="Proteomes" id="UP001237642"/>
    </source>
</evidence>
<dbReference type="GO" id="GO:0004519">
    <property type="term" value="F:endonuclease activity"/>
    <property type="evidence" value="ECO:0007669"/>
    <property type="project" value="UniProtKB-KW"/>
</dbReference>
<dbReference type="EMBL" id="JAUIZM010000003">
    <property type="protein sequence ID" value="KAK1391839.1"/>
    <property type="molecule type" value="Genomic_DNA"/>
</dbReference>
<evidence type="ECO:0000256" key="5">
    <source>
        <dbReference type="ARBA" id="ARBA00022759"/>
    </source>
</evidence>
<feature type="compositionally biased region" description="Basic and acidic residues" evidence="14">
    <location>
        <begin position="564"/>
        <end position="579"/>
    </location>
</feature>
<feature type="region of interest" description="Disordered" evidence="14">
    <location>
        <begin position="559"/>
        <end position="625"/>
    </location>
</feature>
<keyword evidence="11" id="KW-0943">RNA-mediated gene silencing</keyword>
<dbReference type="GO" id="GO:0031349">
    <property type="term" value="P:positive regulation of defense response"/>
    <property type="evidence" value="ECO:0007669"/>
    <property type="project" value="UniProtKB-ARBA"/>
</dbReference>
<keyword evidence="13" id="KW-0539">Nucleus</keyword>
<dbReference type="PANTHER" id="PTHR23336:SF72">
    <property type="entry name" value="PROTEIN MICRORCHIDIA 5"/>
    <property type="match status" value="1"/>
</dbReference>
<evidence type="ECO:0000256" key="1">
    <source>
        <dbReference type="ARBA" id="ARBA00004123"/>
    </source>
</evidence>
<keyword evidence="5" id="KW-0255">Endonuclease</keyword>
<evidence type="ECO:0000256" key="14">
    <source>
        <dbReference type="SAM" id="MobiDB-lite"/>
    </source>
</evidence>
<dbReference type="AlphaFoldDB" id="A0AAD8ITJ2"/>